<dbReference type="InterPro" id="IPR036890">
    <property type="entry name" value="HATPase_C_sf"/>
</dbReference>
<dbReference type="CDD" id="cd00075">
    <property type="entry name" value="HATPase"/>
    <property type="match status" value="1"/>
</dbReference>
<proteinExistence type="predicted"/>
<dbReference type="AlphaFoldDB" id="A0A367R913"/>
<dbReference type="InterPro" id="IPR029016">
    <property type="entry name" value="GAF-like_dom_sf"/>
</dbReference>
<evidence type="ECO:0000256" key="4">
    <source>
        <dbReference type="ARBA" id="ARBA00022777"/>
    </source>
</evidence>
<sequence length="407" mass="45437">MKATLAQNEMARLEALRRYHILDTICEAAFDDLTRLAAQICGTPIALISLVDECRQWFKSKLGIDAESTSRDVAFCAHAILQPNEILIVPDTLLDPRFATNPAVTSEPYIRFYAGAPLVTPEGYALGTICVVDYVPRQLSLEQLEALRTLSRQVIAQLELKRNLDKLEKITTAERQQIDDLISTFSHGMRTPLLATRSALHAVLGGAFGEISDSCTDVLKECSLANENILNLVEGLLDVSRHQNEFAKSLNYEILNWENIFTQAIQQNNSTWKQKCTIIYKISPSLPTVYGDELEIQRVIHNLLDNAVRVSAPDREVFLEVEHSGPHTVKVSVRDNGFGISSQQKEKLFHRFIQGRRGSNRTGLGLYLCRQIVEAHGGNIGVETNLGEGSTFWFTMPVDLSLLCPLT</sequence>
<dbReference type="SUPFAM" id="SSF55781">
    <property type="entry name" value="GAF domain-like"/>
    <property type="match status" value="1"/>
</dbReference>
<dbReference type="Proteomes" id="UP000252107">
    <property type="component" value="Unassembled WGS sequence"/>
</dbReference>
<dbReference type="SUPFAM" id="SSF55874">
    <property type="entry name" value="ATPase domain of HSP90 chaperone/DNA topoisomerase II/histidine kinase"/>
    <property type="match status" value="1"/>
</dbReference>
<dbReference type="PROSITE" id="PS50109">
    <property type="entry name" value="HIS_KIN"/>
    <property type="match status" value="1"/>
</dbReference>
<evidence type="ECO:0000256" key="1">
    <source>
        <dbReference type="ARBA" id="ARBA00000085"/>
    </source>
</evidence>
<keyword evidence="4" id="KW-0808">Transferase</keyword>
<comment type="catalytic activity">
    <reaction evidence="1">
        <text>ATP + protein L-histidine = ADP + protein N-phospho-L-histidine.</text>
        <dbReference type="EC" id="2.7.13.3"/>
    </reaction>
</comment>
<dbReference type="Gene3D" id="3.30.450.40">
    <property type="match status" value="1"/>
</dbReference>
<evidence type="ECO:0000256" key="2">
    <source>
        <dbReference type="ARBA" id="ARBA00012438"/>
    </source>
</evidence>
<evidence type="ECO:0000256" key="3">
    <source>
        <dbReference type="ARBA" id="ARBA00022553"/>
    </source>
</evidence>
<comment type="caution">
    <text evidence="7">The sequence shown here is derived from an EMBL/GenBank/DDBJ whole genome shotgun (WGS) entry which is preliminary data.</text>
</comment>
<dbReference type="CDD" id="cd00082">
    <property type="entry name" value="HisKA"/>
    <property type="match status" value="1"/>
</dbReference>
<dbReference type="Pfam" id="PF02518">
    <property type="entry name" value="HATPase_c"/>
    <property type="match status" value="1"/>
</dbReference>
<dbReference type="PANTHER" id="PTHR43102:SF2">
    <property type="entry name" value="GAF DOMAIN-CONTAINING PROTEIN"/>
    <property type="match status" value="1"/>
</dbReference>
<dbReference type="PRINTS" id="PR00344">
    <property type="entry name" value="BCTRLSENSOR"/>
</dbReference>
<dbReference type="Gene3D" id="1.10.287.130">
    <property type="match status" value="1"/>
</dbReference>
<dbReference type="SMART" id="SM00387">
    <property type="entry name" value="HATPase_c"/>
    <property type="match status" value="1"/>
</dbReference>
<dbReference type="SMART" id="SM00388">
    <property type="entry name" value="HisKA"/>
    <property type="match status" value="1"/>
</dbReference>
<dbReference type="SUPFAM" id="SSF47384">
    <property type="entry name" value="Homodimeric domain of signal transducing histidine kinase"/>
    <property type="match status" value="1"/>
</dbReference>
<dbReference type="InterPro" id="IPR003594">
    <property type="entry name" value="HATPase_dom"/>
</dbReference>
<dbReference type="EMBL" id="LXQD01000196">
    <property type="protein sequence ID" value="RCJ32885.1"/>
    <property type="molecule type" value="Genomic_DNA"/>
</dbReference>
<dbReference type="InterPro" id="IPR005467">
    <property type="entry name" value="His_kinase_dom"/>
</dbReference>
<keyword evidence="4" id="KW-0418">Kinase</keyword>
<dbReference type="EC" id="2.7.13.3" evidence="2"/>
<dbReference type="GO" id="GO:0000155">
    <property type="term" value="F:phosphorelay sensor kinase activity"/>
    <property type="evidence" value="ECO:0007669"/>
    <property type="project" value="InterPro"/>
</dbReference>
<organism evidence="7 8">
    <name type="scientific">Nostoc minutum NIES-26</name>
    <dbReference type="NCBI Taxonomy" id="1844469"/>
    <lineage>
        <taxon>Bacteria</taxon>
        <taxon>Bacillati</taxon>
        <taxon>Cyanobacteriota</taxon>
        <taxon>Cyanophyceae</taxon>
        <taxon>Nostocales</taxon>
        <taxon>Nostocaceae</taxon>
        <taxon>Nostoc</taxon>
    </lineage>
</organism>
<name>A0A367R913_9NOSO</name>
<accession>A0A367R913</accession>
<dbReference type="InterPro" id="IPR036097">
    <property type="entry name" value="HisK_dim/P_sf"/>
</dbReference>
<gene>
    <name evidence="7" type="ORF">A6770_18325</name>
</gene>
<dbReference type="Gene3D" id="3.30.565.10">
    <property type="entry name" value="Histidine kinase-like ATPase, C-terminal domain"/>
    <property type="match status" value="1"/>
</dbReference>
<dbReference type="Pfam" id="PF01590">
    <property type="entry name" value="GAF"/>
    <property type="match status" value="1"/>
</dbReference>
<keyword evidence="3" id="KW-0597">Phosphoprotein</keyword>
<evidence type="ECO:0000259" key="6">
    <source>
        <dbReference type="PROSITE" id="PS50109"/>
    </source>
</evidence>
<keyword evidence="8" id="KW-1185">Reference proteome</keyword>
<evidence type="ECO:0000256" key="5">
    <source>
        <dbReference type="ARBA" id="ARBA00023012"/>
    </source>
</evidence>
<dbReference type="InterPro" id="IPR003661">
    <property type="entry name" value="HisK_dim/P_dom"/>
</dbReference>
<dbReference type="InterPro" id="IPR004358">
    <property type="entry name" value="Sig_transdc_His_kin-like_C"/>
</dbReference>
<dbReference type="SMART" id="SM00065">
    <property type="entry name" value="GAF"/>
    <property type="match status" value="1"/>
</dbReference>
<feature type="domain" description="Histidine kinase" evidence="6">
    <location>
        <begin position="184"/>
        <end position="400"/>
    </location>
</feature>
<reference evidence="7" key="1">
    <citation type="submission" date="2016-04" db="EMBL/GenBank/DDBJ databases">
        <authorList>
            <person name="Tabuchi Yagui T.R."/>
        </authorList>
    </citation>
    <scope>NUCLEOTIDE SEQUENCE [LARGE SCALE GENOMIC DNA]</scope>
    <source>
        <strain evidence="7">NIES-26</strain>
    </source>
</reference>
<dbReference type="PANTHER" id="PTHR43102">
    <property type="entry name" value="SLR1143 PROTEIN"/>
    <property type="match status" value="1"/>
</dbReference>
<protein>
    <recommendedName>
        <fullName evidence="2">histidine kinase</fullName>
        <ecNumber evidence="2">2.7.13.3</ecNumber>
    </recommendedName>
</protein>
<dbReference type="InterPro" id="IPR003018">
    <property type="entry name" value="GAF"/>
</dbReference>
<keyword evidence="5" id="KW-0902">Two-component regulatory system</keyword>
<evidence type="ECO:0000313" key="7">
    <source>
        <dbReference type="EMBL" id="RCJ32885.1"/>
    </source>
</evidence>
<evidence type="ECO:0000313" key="8">
    <source>
        <dbReference type="Proteomes" id="UP000252107"/>
    </source>
</evidence>